<protein>
    <submittedName>
        <fullName evidence="2">Uncharacterized protein</fullName>
    </submittedName>
</protein>
<reference evidence="2" key="1">
    <citation type="journal article" date="2014" name="Int. J. Syst. Evol. Microbiol.">
        <title>Complete genome sequence of Corynebacterium casei LMG S-19264T (=DSM 44701T), isolated from a smear-ripened cheese.</title>
        <authorList>
            <consortium name="US DOE Joint Genome Institute (JGI-PGF)"/>
            <person name="Walter F."/>
            <person name="Albersmeier A."/>
            <person name="Kalinowski J."/>
            <person name="Ruckert C."/>
        </authorList>
    </citation>
    <scope>NUCLEOTIDE SEQUENCE</scope>
    <source>
        <strain evidence="2">JCM 4790</strain>
    </source>
</reference>
<evidence type="ECO:0000313" key="2">
    <source>
        <dbReference type="EMBL" id="GGX96952.1"/>
    </source>
</evidence>
<feature type="region of interest" description="Disordered" evidence="1">
    <location>
        <begin position="43"/>
        <end position="64"/>
    </location>
</feature>
<name>A0A918NUI9_9ACTN</name>
<accession>A0A918NUI9</accession>
<gene>
    <name evidence="2" type="ORF">GCM10010358_58380</name>
</gene>
<dbReference type="Proteomes" id="UP000619244">
    <property type="component" value="Unassembled WGS sequence"/>
</dbReference>
<sequence length="64" mass="6820">MRVINQYGGSGRELVLVDGLGPADVVLVHREALCVLRSSMDTATSTPTATMPGSLRYGTRTNAR</sequence>
<dbReference type="EMBL" id="BMVU01000037">
    <property type="protein sequence ID" value="GGX96952.1"/>
    <property type="molecule type" value="Genomic_DNA"/>
</dbReference>
<reference evidence="2" key="2">
    <citation type="submission" date="2020-09" db="EMBL/GenBank/DDBJ databases">
        <authorList>
            <person name="Sun Q."/>
            <person name="Ohkuma M."/>
        </authorList>
    </citation>
    <scope>NUCLEOTIDE SEQUENCE</scope>
    <source>
        <strain evidence="2">JCM 4790</strain>
    </source>
</reference>
<organism evidence="2 3">
    <name type="scientific">Streptomyces minutiscleroticus</name>
    <dbReference type="NCBI Taxonomy" id="68238"/>
    <lineage>
        <taxon>Bacteria</taxon>
        <taxon>Bacillati</taxon>
        <taxon>Actinomycetota</taxon>
        <taxon>Actinomycetes</taxon>
        <taxon>Kitasatosporales</taxon>
        <taxon>Streptomycetaceae</taxon>
        <taxon>Streptomyces</taxon>
    </lineage>
</organism>
<evidence type="ECO:0000256" key="1">
    <source>
        <dbReference type="SAM" id="MobiDB-lite"/>
    </source>
</evidence>
<proteinExistence type="predicted"/>
<evidence type="ECO:0000313" key="3">
    <source>
        <dbReference type="Proteomes" id="UP000619244"/>
    </source>
</evidence>
<keyword evidence="3" id="KW-1185">Reference proteome</keyword>
<comment type="caution">
    <text evidence="2">The sequence shown here is derived from an EMBL/GenBank/DDBJ whole genome shotgun (WGS) entry which is preliminary data.</text>
</comment>
<dbReference type="AlphaFoldDB" id="A0A918NUI9"/>